<evidence type="ECO:0000259" key="2">
    <source>
        <dbReference type="PROSITE" id="PS50222"/>
    </source>
</evidence>
<dbReference type="AlphaFoldDB" id="A0AAN9AYC0"/>
<accession>A0AAN9AYC0</accession>
<keyword evidence="5" id="KW-1185">Reference proteome</keyword>
<dbReference type="EMBL" id="JBAMIC010000014">
    <property type="protein sequence ID" value="KAK7095655.1"/>
    <property type="molecule type" value="Genomic_DNA"/>
</dbReference>
<dbReference type="PROSITE" id="PS00018">
    <property type="entry name" value="EF_HAND_1"/>
    <property type="match status" value="2"/>
</dbReference>
<dbReference type="GO" id="GO:0005509">
    <property type="term" value="F:calcium ion binding"/>
    <property type="evidence" value="ECO:0007669"/>
    <property type="project" value="InterPro"/>
</dbReference>
<name>A0AAN9AYC0_9CAEN</name>
<gene>
    <name evidence="3" type="ORF">V1264_005036</name>
    <name evidence="4" type="ORF">V1264_005037</name>
</gene>
<dbReference type="SUPFAM" id="SSF47473">
    <property type="entry name" value="EF-hand"/>
    <property type="match status" value="1"/>
</dbReference>
<dbReference type="InterPro" id="IPR018247">
    <property type="entry name" value="EF_Hand_1_Ca_BS"/>
</dbReference>
<comment type="caution">
    <text evidence="3">The sequence shown here is derived from an EMBL/GenBank/DDBJ whole genome shotgun (WGS) entry which is preliminary data.</text>
</comment>
<dbReference type="SMART" id="SM00054">
    <property type="entry name" value="EFh"/>
    <property type="match status" value="2"/>
</dbReference>
<evidence type="ECO:0000313" key="3">
    <source>
        <dbReference type="EMBL" id="KAK7095655.1"/>
    </source>
</evidence>
<organism evidence="3 5">
    <name type="scientific">Littorina saxatilis</name>
    <dbReference type="NCBI Taxonomy" id="31220"/>
    <lineage>
        <taxon>Eukaryota</taxon>
        <taxon>Metazoa</taxon>
        <taxon>Spiralia</taxon>
        <taxon>Lophotrochozoa</taxon>
        <taxon>Mollusca</taxon>
        <taxon>Gastropoda</taxon>
        <taxon>Caenogastropoda</taxon>
        <taxon>Littorinimorpha</taxon>
        <taxon>Littorinoidea</taxon>
        <taxon>Littorinidae</taxon>
        <taxon>Littorina</taxon>
    </lineage>
</organism>
<evidence type="ECO:0000313" key="5">
    <source>
        <dbReference type="Proteomes" id="UP001374579"/>
    </source>
</evidence>
<protein>
    <recommendedName>
        <fullName evidence="2">EF-hand domain-containing protein</fullName>
    </recommendedName>
</protein>
<evidence type="ECO:0000313" key="4">
    <source>
        <dbReference type="EMBL" id="KAK7095657.1"/>
    </source>
</evidence>
<dbReference type="InterPro" id="IPR002048">
    <property type="entry name" value="EF_hand_dom"/>
</dbReference>
<dbReference type="EMBL" id="JBAMIC010000014">
    <property type="protein sequence ID" value="KAK7095657.1"/>
    <property type="molecule type" value="Genomic_DNA"/>
</dbReference>
<dbReference type="Gene3D" id="1.10.238.10">
    <property type="entry name" value="EF-hand"/>
    <property type="match status" value="1"/>
</dbReference>
<dbReference type="Pfam" id="PF13499">
    <property type="entry name" value="EF-hand_7"/>
    <property type="match status" value="1"/>
</dbReference>
<feature type="domain" description="EF-hand" evidence="2">
    <location>
        <begin position="17"/>
        <end position="52"/>
    </location>
</feature>
<dbReference type="Proteomes" id="UP001374579">
    <property type="component" value="Unassembled WGS sequence"/>
</dbReference>
<evidence type="ECO:0000256" key="1">
    <source>
        <dbReference type="ARBA" id="ARBA00022837"/>
    </source>
</evidence>
<reference evidence="3 5" key="1">
    <citation type="submission" date="2024-02" db="EMBL/GenBank/DDBJ databases">
        <title>Chromosome-scale genome assembly of the rough periwinkle Littorina saxatilis.</title>
        <authorList>
            <person name="De Jode A."/>
            <person name="Faria R."/>
            <person name="Formenti G."/>
            <person name="Sims Y."/>
            <person name="Smith T.P."/>
            <person name="Tracey A."/>
            <person name="Wood J.M.D."/>
            <person name="Zagrodzka Z.B."/>
            <person name="Johannesson K."/>
            <person name="Butlin R.K."/>
            <person name="Leder E.H."/>
        </authorList>
    </citation>
    <scope>NUCLEOTIDE SEQUENCE [LARGE SCALE GENOMIC DNA]</scope>
    <source>
        <strain evidence="3">Snail1</strain>
        <tissue evidence="3">Muscle</tissue>
    </source>
</reference>
<proteinExistence type="predicted"/>
<dbReference type="InterPro" id="IPR011992">
    <property type="entry name" value="EF-hand-dom_pair"/>
</dbReference>
<sequence length="116" mass="13797">MAHRLFQDADRDHDGHLALAEMLFLFQAFDQNDDGRITRQEFLHHVRQTEPDMVQWYDKLYNTFDMDGDHNLDLHDYIHLYMETDPRNDNTVTEAAFIGYWTVLYQALLDMQPGSC</sequence>
<dbReference type="PROSITE" id="PS50222">
    <property type="entry name" value="EF_HAND_2"/>
    <property type="match status" value="1"/>
</dbReference>
<keyword evidence="1" id="KW-0106">Calcium</keyword>